<feature type="transmembrane region" description="Helical" evidence="6">
    <location>
        <begin position="272"/>
        <end position="294"/>
    </location>
</feature>
<feature type="transmembrane region" description="Helical" evidence="6">
    <location>
        <begin position="124"/>
        <end position="146"/>
    </location>
</feature>
<dbReference type="GO" id="GO:0016020">
    <property type="term" value="C:membrane"/>
    <property type="evidence" value="ECO:0007669"/>
    <property type="project" value="UniProtKB-SubCell"/>
</dbReference>
<feature type="transmembrane region" description="Helical" evidence="6">
    <location>
        <begin position="309"/>
        <end position="331"/>
    </location>
</feature>
<keyword evidence="3 6" id="KW-1133">Transmembrane helix</keyword>
<proteinExistence type="inferred from homology"/>
<dbReference type="InterPro" id="IPR000276">
    <property type="entry name" value="GPCR_Rhodpsn"/>
</dbReference>
<dbReference type="PROSITE" id="PS00237">
    <property type="entry name" value="G_PROTEIN_RECEP_F1_1"/>
    <property type="match status" value="1"/>
</dbReference>
<gene>
    <name evidence="8" type="ORF">BSL78_24971</name>
</gene>
<dbReference type="PANTHER" id="PTHR45698">
    <property type="entry name" value="TRACE AMINE-ASSOCIATED RECEPTOR 19N-RELATED"/>
    <property type="match status" value="1"/>
</dbReference>
<dbReference type="EMBL" id="MRZV01001391">
    <property type="protein sequence ID" value="PIK38193.1"/>
    <property type="molecule type" value="Genomic_DNA"/>
</dbReference>
<sequence length="359" mass="41232">MRQVLSNYCAKNKLPESRTLKLSREMNSTFADDTINTFTWQQVQWHWWVILQVCLAIVGFFGNSIVIIIYAMKNRLDRATSFFIRALAVADLITSVNFLPRRIALSTPDSLNGHLYCKLVASNFLLWLSIVAAIFTLTTISVERYIAVVHPIKYRIYFSKTLQPKIVVACIWLTSFVINSHSFFVTYRDPKTGACLVGYQPPYLQMVFGTLVFVIEFFLPVVIMITTQLITIDRLLKQAKLTKGARTTTINQTKGDLANSQMMRTRRKVLKMLFVVIVTFIICWTPDQVAFLLFNFNYFKAVDFLGTDLYHILVSVAFVNSCANPFIYAASNSQFRASFRRIFYCKREIQPLVSVTVDT</sequence>
<dbReference type="SMART" id="SM01381">
    <property type="entry name" value="7TM_GPCR_Srsx"/>
    <property type="match status" value="1"/>
</dbReference>
<dbReference type="GO" id="GO:0004930">
    <property type="term" value="F:G protein-coupled receptor activity"/>
    <property type="evidence" value="ECO:0007669"/>
    <property type="project" value="UniProtKB-KW"/>
</dbReference>
<comment type="subcellular location">
    <subcellularLocation>
        <location evidence="1">Membrane</location>
    </subcellularLocation>
</comment>
<keyword evidence="5 8" id="KW-0675">Receptor</keyword>
<dbReference type="CDD" id="cd00637">
    <property type="entry name" value="7tm_classA_rhodopsin-like"/>
    <property type="match status" value="1"/>
</dbReference>
<evidence type="ECO:0000256" key="1">
    <source>
        <dbReference type="ARBA" id="ARBA00004370"/>
    </source>
</evidence>
<keyword evidence="5" id="KW-0297">G-protein coupled receptor</keyword>
<keyword evidence="4 6" id="KW-0472">Membrane</keyword>
<dbReference type="AlphaFoldDB" id="A0A2G8JR46"/>
<evidence type="ECO:0000256" key="3">
    <source>
        <dbReference type="ARBA" id="ARBA00022989"/>
    </source>
</evidence>
<dbReference type="STRING" id="307972.A0A2G8JR46"/>
<keyword evidence="2 5" id="KW-0812">Transmembrane</keyword>
<dbReference type="Gene3D" id="1.20.1070.10">
    <property type="entry name" value="Rhodopsin 7-helix transmembrane proteins"/>
    <property type="match status" value="1"/>
</dbReference>
<name>A0A2G8JR46_STIJA</name>
<evidence type="ECO:0000256" key="2">
    <source>
        <dbReference type="ARBA" id="ARBA00022692"/>
    </source>
</evidence>
<evidence type="ECO:0000256" key="6">
    <source>
        <dbReference type="SAM" id="Phobius"/>
    </source>
</evidence>
<feature type="transmembrane region" description="Helical" evidence="6">
    <location>
        <begin position="45"/>
        <end position="70"/>
    </location>
</feature>
<evidence type="ECO:0000313" key="8">
    <source>
        <dbReference type="EMBL" id="PIK38193.1"/>
    </source>
</evidence>
<organism evidence="8 9">
    <name type="scientific">Stichopus japonicus</name>
    <name type="common">Sea cucumber</name>
    <dbReference type="NCBI Taxonomy" id="307972"/>
    <lineage>
        <taxon>Eukaryota</taxon>
        <taxon>Metazoa</taxon>
        <taxon>Echinodermata</taxon>
        <taxon>Eleutherozoa</taxon>
        <taxon>Echinozoa</taxon>
        <taxon>Holothuroidea</taxon>
        <taxon>Aspidochirotacea</taxon>
        <taxon>Aspidochirotida</taxon>
        <taxon>Stichopodidae</taxon>
        <taxon>Apostichopus</taxon>
    </lineage>
</organism>
<comment type="caution">
    <text evidence="8">The sequence shown here is derived from an EMBL/GenBank/DDBJ whole genome shotgun (WGS) entry which is preliminary data.</text>
</comment>
<evidence type="ECO:0000256" key="4">
    <source>
        <dbReference type="ARBA" id="ARBA00023136"/>
    </source>
</evidence>
<feature type="domain" description="G-protein coupled receptors family 1 profile" evidence="7">
    <location>
        <begin position="62"/>
        <end position="328"/>
    </location>
</feature>
<keyword evidence="5" id="KW-0807">Transducer</keyword>
<reference evidence="8 9" key="1">
    <citation type="journal article" date="2017" name="PLoS Biol.">
        <title>The sea cucumber genome provides insights into morphological evolution and visceral regeneration.</title>
        <authorList>
            <person name="Zhang X."/>
            <person name="Sun L."/>
            <person name="Yuan J."/>
            <person name="Sun Y."/>
            <person name="Gao Y."/>
            <person name="Zhang L."/>
            <person name="Li S."/>
            <person name="Dai H."/>
            <person name="Hamel J.F."/>
            <person name="Liu C."/>
            <person name="Yu Y."/>
            <person name="Liu S."/>
            <person name="Lin W."/>
            <person name="Guo K."/>
            <person name="Jin S."/>
            <person name="Xu P."/>
            <person name="Storey K.B."/>
            <person name="Huan P."/>
            <person name="Zhang T."/>
            <person name="Zhou Y."/>
            <person name="Zhang J."/>
            <person name="Lin C."/>
            <person name="Li X."/>
            <person name="Xing L."/>
            <person name="Huo D."/>
            <person name="Sun M."/>
            <person name="Wang L."/>
            <person name="Mercier A."/>
            <person name="Li F."/>
            <person name="Yang H."/>
            <person name="Xiang J."/>
        </authorList>
    </citation>
    <scope>NUCLEOTIDE SEQUENCE [LARGE SCALE GENOMIC DNA]</scope>
    <source>
        <strain evidence="8">Shaxun</strain>
        <tissue evidence="8">Muscle</tissue>
    </source>
</reference>
<dbReference type="PROSITE" id="PS50262">
    <property type="entry name" value="G_PROTEIN_RECEP_F1_2"/>
    <property type="match status" value="1"/>
</dbReference>
<dbReference type="Pfam" id="PF00001">
    <property type="entry name" value="7tm_1"/>
    <property type="match status" value="1"/>
</dbReference>
<protein>
    <submittedName>
        <fullName evidence="8">Putative kappa-type opioid receptor-like</fullName>
    </submittedName>
</protein>
<evidence type="ECO:0000256" key="5">
    <source>
        <dbReference type="RuleBase" id="RU000688"/>
    </source>
</evidence>
<feature type="transmembrane region" description="Helical" evidence="6">
    <location>
        <begin position="82"/>
        <end position="104"/>
    </location>
</feature>
<dbReference type="Proteomes" id="UP000230750">
    <property type="component" value="Unassembled WGS sequence"/>
</dbReference>
<dbReference type="PANTHER" id="PTHR45698:SF1">
    <property type="entry name" value="TRACE AMINE-ASSOCIATED RECEPTOR 13C-LIKE"/>
    <property type="match status" value="1"/>
</dbReference>
<evidence type="ECO:0000313" key="9">
    <source>
        <dbReference type="Proteomes" id="UP000230750"/>
    </source>
</evidence>
<dbReference type="InterPro" id="IPR017452">
    <property type="entry name" value="GPCR_Rhodpsn_7TM"/>
</dbReference>
<accession>A0A2G8JR46</accession>
<dbReference type="SUPFAM" id="SSF81321">
    <property type="entry name" value="Family A G protein-coupled receptor-like"/>
    <property type="match status" value="1"/>
</dbReference>
<dbReference type="PRINTS" id="PR00237">
    <property type="entry name" value="GPCRRHODOPSN"/>
</dbReference>
<feature type="transmembrane region" description="Helical" evidence="6">
    <location>
        <begin position="207"/>
        <end position="230"/>
    </location>
</feature>
<evidence type="ECO:0000259" key="7">
    <source>
        <dbReference type="PROSITE" id="PS50262"/>
    </source>
</evidence>
<keyword evidence="9" id="KW-1185">Reference proteome</keyword>
<feature type="transmembrane region" description="Helical" evidence="6">
    <location>
        <begin position="166"/>
        <end position="187"/>
    </location>
</feature>
<comment type="similarity">
    <text evidence="5">Belongs to the G-protein coupled receptor 1 family.</text>
</comment>
<dbReference type="OrthoDB" id="5781782at2759"/>